<organism evidence="2 3">
    <name type="scientific">Prymnesium parvum</name>
    <name type="common">Toxic golden alga</name>
    <dbReference type="NCBI Taxonomy" id="97485"/>
    <lineage>
        <taxon>Eukaryota</taxon>
        <taxon>Haptista</taxon>
        <taxon>Haptophyta</taxon>
        <taxon>Prymnesiophyceae</taxon>
        <taxon>Prymnesiales</taxon>
        <taxon>Prymnesiaceae</taxon>
        <taxon>Prymnesium</taxon>
    </lineage>
</organism>
<evidence type="ECO:0000313" key="2">
    <source>
        <dbReference type="EMBL" id="KAL1519970.1"/>
    </source>
</evidence>
<comment type="caution">
    <text evidence="2">The sequence shown here is derived from an EMBL/GenBank/DDBJ whole genome shotgun (WGS) entry which is preliminary data.</text>
</comment>
<name>A0AB34JGF6_PRYPA</name>
<dbReference type="EMBL" id="JBGBPQ010000009">
    <property type="protein sequence ID" value="KAL1519970.1"/>
    <property type="molecule type" value="Genomic_DNA"/>
</dbReference>
<gene>
    <name evidence="2" type="ORF">AB1Y20_023455</name>
</gene>
<accession>A0AB34JGF6</accession>
<feature type="region of interest" description="Disordered" evidence="1">
    <location>
        <begin position="38"/>
        <end position="138"/>
    </location>
</feature>
<keyword evidence="3" id="KW-1185">Reference proteome</keyword>
<protein>
    <submittedName>
        <fullName evidence="2">Uncharacterized protein</fullName>
    </submittedName>
</protein>
<proteinExistence type="predicted"/>
<evidence type="ECO:0000256" key="1">
    <source>
        <dbReference type="SAM" id="MobiDB-lite"/>
    </source>
</evidence>
<evidence type="ECO:0000313" key="3">
    <source>
        <dbReference type="Proteomes" id="UP001515480"/>
    </source>
</evidence>
<dbReference type="AlphaFoldDB" id="A0AB34JGF6"/>
<reference evidence="2 3" key="1">
    <citation type="journal article" date="2024" name="Science">
        <title>Giant polyketide synthase enzymes in the biosynthesis of giant marine polyether toxins.</title>
        <authorList>
            <person name="Fallon T.R."/>
            <person name="Shende V.V."/>
            <person name="Wierzbicki I.H."/>
            <person name="Pendleton A.L."/>
            <person name="Watervoot N.F."/>
            <person name="Auber R.P."/>
            <person name="Gonzalez D.J."/>
            <person name="Wisecaver J.H."/>
            <person name="Moore B.S."/>
        </authorList>
    </citation>
    <scope>NUCLEOTIDE SEQUENCE [LARGE SCALE GENOMIC DNA]</scope>
    <source>
        <strain evidence="2 3">12B1</strain>
    </source>
</reference>
<sequence length="236" mass="25298">MPLSFEVLERIRFEHLADDLEVEARMLAWTYEQADAYFESGGMHEPRPPSRPPEPSEPEPDATGSATAADRPPPVGRKAGPSRPAAAGGEREGDAAQTATGRTTRREEECTNEGAAESITTAQSACELSGPEAMASRDRRRRVAAAGEGTGVAALEERGVDVDELSVLAADHPAVVADRLKQLGYDTLGSRVQIVVQLKDRYRAAQVLSCFCVFTRAYSLGERVFVGSTSGYEGEG</sequence>
<dbReference type="Proteomes" id="UP001515480">
    <property type="component" value="Unassembled WGS sequence"/>
</dbReference>